<dbReference type="AlphaFoldDB" id="A0A9Q8FR65"/>
<organism evidence="2 3">
    <name type="scientific">Macrococcus carouselicus</name>
    <dbReference type="NCBI Taxonomy" id="69969"/>
    <lineage>
        <taxon>Bacteria</taxon>
        <taxon>Bacillati</taxon>
        <taxon>Bacillota</taxon>
        <taxon>Bacilli</taxon>
        <taxon>Bacillales</taxon>
        <taxon>Staphylococcaceae</taxon>
        <taxon>Macrococcus</taxon>
    </lineage>
</organism>
<proteinExistence type="predicted"/>
<protein>
    <submittedName>
        <fullName evidence="2">DUF1641 domain-containing protein</fullName>
    </submittedName>
</protein>
<sequence>MAQPTTVIRKTAVDVAAVREKELRELEDQLIMHKDTLHKLFRLLDQLDDHEVINGLNAALAKSDPILTRVLKAVNETETDKAIRNGLLLVQGLGKFNFSEIEPMILKFNKGLKLSTEYNQNKPLGWLGLLNVLTNKDFVEGSIVLTKFVRGFGTSFEQLKQEQGIVDPVHTDSGELQNAKAVELPSKAAETREDRNASAKTSREKRQSSNPKVKMLGLAAGTALTIGSMLLKK</sequence>
<dbReference type="EMBL" id="SCWD01000001">
    <property type="protein sequence ID" value="TDM03739.1"/>
    <property type="molecule type" value="Genomic_DNA"/>
</dbReference>
<gene>
    <name evidence="2" type="ORF">ERX40_00825</name>
</gene>
<comment type="caution">
    <text evidence="2">The sequence shown here is derived from an EMBL/GenBank/DDBJ whole genome shotgun (WGS) entry which is preliminary data.</text>
</comment>
<dbReference type="PANTHER" id="PTHR38433">
    <property type="match status" value="1"/>
</dbReference>
<keyword evidence="3" id="KW-1185">Reference proteome</keyword>
<dbReference type="PANTHER" id="PTHR38433:SF1">
    <property type="entry name" value="DUF1641 DOMAIN-CONTAINING PROTEIN"/>
    <property type="match status" value="1"/>
</dbReference>
<dbReference type="RefSeq" id="WP_133416602.1">
    <property type="nucleotide sequence ID" value="NZ_SCWD01000001.1"/>
</dbReference>
<evidence type="ECO:0000313" key="2">
    <source>
        <dbReference type="EMBL" id="TDM03739.1"/>
    </source>
</evidence>
<dbReference type="OrthoDB" id="147801at2"/>
<reference evidence="2 3" key="1">
    <citation type="submission" date="2019-01" db="EMBL/GenBank/DDBJ databases">
        <title>Draft genome sequences of the type strains of six Macrococcus species.</title>
        <authorList>
            <person name="Mazhar S."/>
            <person name="Altermann E."/>
            <person name="Hill C."/>
            <person name="Mcauliffe O."/>
        </authorList>
    </citation>
    <scope>NUCLEOTIDE SEQUENCE [LARGE SCALE GENOMIC DNA]</scope>
    <source>
        <strain evidence="2 3">ATCC 51828</strain>
    </source>
</reference>
<evidence type="ECO:0000256" key="1">
    <source>
        <dbReference type="SAM" id="MobiDB-lite"/>
    </source>
</evidence>
<name>A0A9Q8FR65_9STAP</name>
<evidence type="ECO:0000313" key="3">
    <source>
        <dbReference type="Proteomes" id="UP000295280"/>
    </source>
</evidence>
<dbReference type="Proteomes" id="UP000295280">
    <property type="component" value="Unassembled WGS sequence"/>
</dbReference>
<accession>A0A9Q8FR65</accession>
<feature type="compositionally biased region" description="Basic and acidic residues" evidence="1">
    <location>
        <begin position="189"/>
        <end position="207"/>
    </location>
</feature>
<feature type="region of interest" description="Disordered" evidence="1">
    <location>
        <begin position="185"/>
        <end position="214"/>
    </location>
</feature>